<dbReference type="PANTHER" id="PTHR22916">
    <property type="entry name" value="GLYCOSYLTRANSFERASE"/>
    <property type="match status" value="1"/>
</dbReference>
<dbReference type="Proteomes" id="UP000541352">
    <property type="component" value="Unassembled WGS sequence"/>
</dbReference>
<dbReference type="RefSeq" id="WP_183971270.1">
    <property type="nucleotide sequence ID" value="NZ_JACIBY010000001.1"/>
</dbReference>
<name>A0A7W5ZGM5_9BACT</name>
<dbReference type="InterPro" id="IPR001173">
    <property type="entry name" value="Glyco_trans_2-like"/>
</dbReference>
<dbReference type="AlphaFoldDB" id="A0A7W5ZGM5"/>
<proteinExistence type="predicted"/>
<dbReference type="EMBL" id="JACIBY010000001">
    <property type="protein sequence ID" value="MBB3836529.1"/>
    <property type="molecule type" value="Genomic_DNA"/>
</dbReference>
<evidence type="ECO:0000313" key="2">
    <source>
        <dbReference type="EMBL" id="MBB3836529.1"/>
    </source>
</evidence>
<sequence length="254" mass="28619">MTRLLSIITITYNAEAFLERTLRSISANLASLAPDQRSLFEYIIVDGASKDTTLAIAQSYHSIINKLVSEPDKGLYDAMNKGLGLATGEYVWFMNAGDEIHDNEVLARLFPLLSAKADVYYSDALFVNNDGSTVGLRSQVTPHSLPRQLTWQDMALGMKVCHQAFIAKRALAPLYDVQNLSADIGWEIDILKKSRQTYLVEFILCKYLTGGISVQKHRKSLIDRFNVLSKHFGFLPTLWNHVLIVLRSILRKIK</sequence>
<evidence type="ECO:0000259" key="1">
    <source>
        <dbReference type="Pfam" id="PF00535"/>
    </source>
</evidence>
<accession>A0A7W5ZGM5</accession>
<keyword evidence="3" id="KW-1185">Reference proteome</keyword>
<protein>
    <submittedName>
        <fullName evidence="2">Glycosyltransferase involved in cell wall biosynthesis</fullName>
    </submittedName>
</protein>
<evidence type="ECO:0000313" key="3">
    <source>
        <dbReference type="Proteomes" id="UP000541352"/>
    </source>
</evidence>
<keyword evidence="2" id="KW-0808">Transferase</keyword>
<reference evidence="2 3" key="1">
    <citation type="submission" date="2020-08" db="EMBL/GenBank/DDBJ databases">
        <title>Genomic Encyclopedia of Type Strains, Phase IV (KMG-IV): sequencing the most valuable type-strain genomes for metagenomic binning, comparative biology and taxonomic classification.</title>
        <authorList>
            <person name="Goeker M."/>
        </authorList>
    </citation>
    <scope>NUCLEOTIDE SEQUENCE [LARGE SCALE GENOMIC DNA]</scope>
    <source>
        <strain evidence="2 3">DSM 17976</strain>
    </source>
</reference>
<organism evidence="2 3">
    <name type="scientific">Runella defluvii</name>
    <dbReference type="NCBI Taxonomy" id="370973"/>
    <lineage>
        <taxon>Bacteria</taxon>
        <taxon>Pseudomonadati</taxon>
        <taxon>Bacteroidota</taxon>
        <taxon>Cytophagia</taxon>
        <taxon>Cytophagales</taxon>
        <taxon>Spirosomataceae</taxon>
        <taxon>Runella</taxon>
    </lineage>
</organism>
<dbReference type="CDD" id="cd06433">
    <property type="entry name" value="GT_2_WfgS_like"/>
    <property type="match status" value="1"/>
</dbReference>
<dbReference type="InterPro" id="IPR029044">
    <property type="entry name" value="Nucleotide-diphossugar_trans"/>
</dbReference>
<feature type="domain" description="Glycosyltransferase 2-like" evidence="1">
    <location>
        <begin position="6"/>
        <end position="166"/>
    </location>
</feature>
<dbReference type="GO" id="GO:0016758">
    <property type="term" value="F:hexosyltransferase activity"/>
    <property type="evidence" value="ECO:0007669"/>
    <property type="project" value="UniProtKB-ARBA"/>
</dbReference>
<comment type="caution">
    <text evidence="2">The sequence shown here is derived from an EMBL/GenBank/DDBJ whole genome shotgun (WGS) entry which is preliminary data.</text>
</comment>
<gene>
    <name evidence="2" type="ORF">FHS57_000511</name>
</gene>
<dbReference type="PANTHER" id="PTHR22916:SF3">
    <property type="entry name" value="UDP-GLCNAC:BETAGAL BETA-1,3-N-ACETYLGLUCOSAMINYLTRANSFERASE-LIKE PROTEIN 1"/>
    <property type="match status" value="1"/>
</dbReference>
<dbReference type="SUPFAM" id="SSF53448">
    <property type="entry name" value="Nucleotide-diphospho-sugar transferases"/>
    <property type="match status" value="1"/>
</dbReference>
<dbReference type="Pfam" id="PF00535">
    <property type="entry name" value="Glycos_transf_2"/>
    <property type="match status" value="1"/>
</dbReference>
<dbReference type="Gene3D" id="3.90.550.10">
    <property type="entry name" value="Spore Coat Polysaccharide Biosynthesis Protein SpsA, Chain A"/>
    <property type="match status" value="1"/>
</dbReference>